<feature type="compositionally biased region" description="Polar residues" evidence="1">
    <location>
        <begin position="432"/>
        <end position="447"/>
    </location>
</feature>
<feature type="region of interest" description="Disordered" evidence="1">
    <location>
        <begin position="261"/>
        <end position="323"/>
    </location>
</feature>
<proteinExistence type="predicted"/>
<feature type="compositionally biased region" description="Low complexity" evidence="1">
    <location>
        <begin position="503"/>
        <end position="519"/>
    </location>
</feature>
<accession>A0ABS6AX31</accession>
<dbReference type="RefSeq" id="WP_215916412.1">
    <property type="nucleotide sequence ID" value="NZ_JAHKNI010000002.1"/>
</dbReference>
<comment type="caution">
    <text evidence="2">The sequence shown here is derived from an EMBL/GenBank/DDBJ whole genome shotgun (WGS) entry which is preliminary data.</text>
</comment>
<feature type="compositionally biased region" description="Low complexity" evidence="1">
    <location>
        <begin position="266"/>
        <end position="319"/>
    </location>
</feature>
<feature type="compositionally biased region" description="Polar residues" evidence="1">
    <location>
        <begin position="408"/>
        <end position="420"/>
    </location>
</feature>
<feature type="compositionally biased region" description="Low complexity" evidence="1">
    <location>
        <begin position="473"/>
        <end position="490"/>
    </location>
</feature>
<gene>
    <name evidence="2" type="ORF">KO481_08410</name>
</gene>
<name>A0ABS6AX31_9NOCA</name>
<evidence type="ECO:0000256" key="1">
    <source>
        <dbReference type="SAM" id="MobiDB-lite"/>
    </source>
</evidence>
<feature type="compositionally biased region" description="Gly residues" evidence="1">
    <location>
        <begin position="463"/>
        <end position="472"/>
    </location>
</feature>
<protein>
    <recommendedName>
        <fullName evidence="4">WXG100 family type VII secretion target</fullName>
    </recommendedName>
</protein>
<sequence>MVTVDASTDLHGTNPDTILDNGSSGLQYFKQLIDHYTKAFGAPSLNMGQIYNRYDEQRGMDLNKLANTADGLRTALGDVDTQWDAQKKLSQQLPTIWTGTASEAAQHMFGQQITMADSDRGKARDALNAIGTAIPLLRKAVQDKADTVHGMADSAGNVTVHGKTPDEIGKIVETATGKWYDSSTAEVVIGVLSEGMSVPFSAANNIVSKQLAEHWVNTVFKPDFDNNFTSFTNACTATDTAVKNAYTTLVSAMNEVNARAYPRPAGTTSTPNNNTNNNNTNNNTTSGNTTGGNTTSSSPSSTTTTPSTTTSPTNTTTSSFDPSSLVSTALNGLGTFTSDISSLGQTLAQDASTLGTQIQQGVQGVVSQVENLFKKDVSGSTDNSPKLEFDIAGKHVKLALGKNGEVDLSTSDGSGDSKSYSMKLDEHGLPVITSTDGTTTDNNQSGADAQKSEGAADTSQKSGGSGSGGGGASSDNSGGTQSSTGISTPTVSGGDSDKDKKTQTQAPTPTPTQEQPATPVTGTDSGAELAEAGPL</sequence>
<evidence type="ECO:0000313" key="3">
    <source>
        <dbReference type="Proteomes" id="UP000733379"/>
    </source>
</evidence>
<reference evidence="2 3" key="1">
    <citation type="submission" date="2021-06" db="EMBL/GenBank/DDBJ databases">
        <title>Actinomycetes sequencing.</title>
        <authorList>
            <person name="Shan Q."/>
        </authorList>
    </citation>
    <scope>NUCLEOTIDE SEQUENCE [LARGE SCALE GENOMIC DNA]</scope>
    <source>
        <strain evidence="2 3">NEAU-G5</strain>
    </source>
</reference>
<dbReference type="EMBL" id="JAHKNI010000002">
    <property type="protein sequence ID" value="MBU3061544.1"/>
    <property type="molecule type" value="Genomic_DNA"/>
</dbReference>
<organism evidence="2 3">
    <name type="scientific">Nocardia albiluteola</name>
    <dbReference type="NCBI Taxonomy" id="2842303"/>
    <lineage>
        <taxon>Bacteria</taxon>
        <taxon>Bacillati</taxon>
        <taxon>Actinomycetota</taxon>
        <taxon>Actinomycetes</taxon>
        <taxon>Mycobacteriales</taxon>
        <taxon>Nocardiaceae</taxon>
        <taxon>Nocardia</taxon>
    </lineage>
</organism>
<evidence type="ECO:0000313" key="2">
    <source>
        <dbReference type="EMBL" id="MBU3061544.1"/>
    </source>
</evidence>
<evidence type="ECO:0008006" key="4">
    <source>
        <dbReference type="Google" id="ProtNLM"/>
    </source>
</evidence>
<dbReference type="Proteomes" id="UP000733379">
    <property type="component" value="Unassembled WGS sequence"/>
</dbReference>
<feature type="region of interest" description="Disordered" evidence="1">
    <location>
        <begin position="405"/>
        <end position="535"/>
    </location>
</feature>
<keyword evidence="3" id="KW-1185">Reference proteome</keyword>